<proteinExistence type="predicted"/>
<evidence type="ECO:0000313" key="3">
    <source>
        <dbReference type="Proteomes" id="UP000265768"/>
    </source>
</evidence>
<name>A0A3A4AUS6_9ACTN</name>
<dbReference type="GO" id="GO:0016646">
    <property type="term" value="F:oxidoreductase activity, acting on the CH-NH group of donors, NAD or NADP as acceptor"/>
    <property type="evidence" value="ECO:0007669"/>
    <property type="project" value="TreeGrafter"/>
</dbReference>
<dbReference type="EMBL" id="QZEY01000003">
    <property type="protein sequence ID" value="RJL33345.1"/>
    <property type="molecule type" value="Genomic_DNA"/>
</dbReference>
<sequence>MKIVVVGAAGMVGSRVVAEAVRRGHDVVAVCRRAVEGWPEGVIAAEGDAGDRERMGELFAGADAVVQATRPRPGRESGVPALTTAVLDAAAAADVRVLVVGGASVLRGPDDPERLLIDDPRHVPEEWRAFAAASLAQYRACEAHRADWTYLSPAAFLEPGVRTGRYRRGGNVLLTDAEGRSRISAEDLAAAVLDELETPSGTRHITAAY</sequence>
<protein>
    <submittedName>
        <fullName evidence="2">NAD-dependent epimerase/dehydratase family protein</fullName>
    </submittedName>
</protein>
<dbReference type="PANTHER" id="PTHR43355:SF2">
    <property type="entry name" value="FLAVIN REDUCTASE (NADPH)"/>
    <property type="match status" value="1"/>
</dbReference>
<gene>
    <name evidence="2" type="ORF">D5H75_11140</name>
</gene>
<reference evidence="2 3" key="1">
    <citation type="submission" date="2018-09" db="EMBL/GenBank/DDBJ databases">
        <title>YIM 75507 draft genome.</title>
        <authorList>
            <person name="Tang S."/>
            <person name="Feng Y."/>
        </authorList>
    </citation>
    <scope>NUCLEOTIDE SEQUENCE [LARGE SCALE GENOMIC DNA]</scope>
    <source>
        <strain evidence="2 3">YIM 75507</strain>
    </source>
</reference>
<dbReference type="AlphaFoldDB" id="A0A3A4AUS6"/>
<dbReference type="Gene3D" id="3.40.50.720">
    <property type="entry name" value="NAD(P)-binding Rossmann-like Domain"/>
    <property type="match status" value="1"/>
</dbReference>
<dbReference type="RefSeq" id="WP_119926304.1">
    <property type="nucleotide sequence ID" value="NZ_QZEY01000003.1"/>
</dbReference>
<dbReference type="SUPFAM" id="SSF51735">
    <property type="entry name" value="NAD(P)-binding Rossmann-fold domains"/>
    <property type="match status" value="1"/>
</dbReference>
<feature type="domain" description="NAD(P)-binding" evidence="1">
    <location>
        <begin position="7"/>
        <end position="199"/>
    </location>
</feature>
<dbReference type="InterPro" id="IPR051606">
    <property type="entry name" value="Polyketide_Oxido-like"/>
</dbReference>
<evidence type="ECO:0000259" key="1">
    <source>
        <dbReference type="Pfam" id="PF13460"/>
    </source>
</evidence>
<comment type="caution">
    <text evidence="2">The sequence shown here is derived from an EMBL/GenBank/DDBJ whole genome shotgun (WGS) entry which is preliminary data.</text>
</comment>
<keyword evidence="3" id="KW-1185">Reference proteome</keyword>
<dbReference type="InterPro" id="IPR036291">
    <property type="entry name" value="NAD(P)-bd_dom_sf"/>
</dbReference>
<evidence type="ECO:0000313" key="2">
    <source>
        <dbReference type="EMBL" id="RJL33345.1"/>
    </source>
</evidence>
<organism evidence="2 3">
    <name type="scientific">Bailinhaonella thermotolerans</name>
    <dbReference type="NCBI Taxonomy" id="1070861"/>
    <lineage>
        <taxon>Bacteria</taxon>
        <taxon>Bacillati</taxon>
        <taxon>Actinomycetota</taxon>
        <taxon>Actinomycetes</taxon>
        <taxon>Streptosporangiales</taxon>
        <taxon>Streptosporangiaceae</taxon>
        <taxon>Bailinhaonella</taxon>
    </lineage>
</organism>
<dbReference type="Proteomes" id="UP000265768">
    <property type="component" value="Unassembled WGS sequence"/>
</dbReference>
<dbReference type="InterPro" id="IPR016040">
    <property type="entry name" value="NAD(P)-bd_dom"/>
</dbReference>
<accession>A0A3A4AUS6</accession>
<dbReference type="Pfam" id="PF13460">
    <property type="entry name" value="NAD_binding_10"/>
    <property type="match status" value="1"/>
</dbReference>
<dbReference type="OrthoDB" id="3191258at2"/>
<dbReference type="PANTHER" id="PTHR43355">
    <property type="entry name" value="FLAVIN REDUCTASE (NADPH)"/>
    <property type="match status" value="1"/>
</dbReference>